<name>A0A0R2JJ55_9LACO</name>
<dbReference type="GO" id="GO:0006508">
    <property type="term" value="P:proteolysis"/>
    <property type="evidence" value="ECO:0007669"/>
    <property type="project" value="UniProtKB-KW"/>
</dbReference>
<evidence type="ECO:0000256" key="4">
    <source>
        <dbReference type="PIRSR" id="PIRSR605754-1"/>
    </source>
</evidence>
<evidence type="ECO:0000313" key="7">
    <source>
        <dbReference type="Proteomes" id="UP000051655"/>
    </source>
</evidence>
<feature type="transmembrane region" description="Helical" evidence="5">
    <location>
        <begin position="15"/>
        <end position="34"/>
    </location>
</feature>
<evidence type="ECO:0008006" key="8">
    <source>
        <dbReference type="Google" id="ProtNLM"/>
    </source>
</evidence>
<evidence type="ECO:0000256" key="2">
    <source>
        <dbReference type="ARBA" id="ARBA00022801"/>
    </source>
</evidence>
<reference evidence="6 7" key="1">
    <citation type="journal article" date="2015" name="Genome Announc.">
        <title>Expanding the biotechnology potential of lactobacilli through comparative genomics of 213 strains and associated genera.</title>
        <authorList>
            <person name="Sun Z."/>
            <person name="Harris H.M."/>
            <person name="McCann A."/>
            <person name="Guo C."/>
            <person name="Argimon S."/>
            <person name="Zhang W."/>
            <person name="Yang X."/>
            <person name="Jeffery I.B."/>
            <person name="Cooney J.C."/>
            <person name="Kagawa T.F."/>
            <person name="Liu W."/>
            <person name="Song Y."/>
            <person name="Salvetti E."/>
            <person name="Wrobel A."/>
            <person name="Rasinkangas P."/>
            <person name="Parkhill J."/>
            <person name="Rea M.C."/>
            <person name="O'Sullivan O."/>
            <person name="Ritari J."/>
            <person name="Douillard F.P."/>
            <person name="Paul Ross R."/>
            <person name="Yang R."/>
            <person name="Briner A.E."/>
            <person name="Felis G.E."/>
            <person name="de Vos W.M."/>
            <person name="Barrangou R."/>
            <person name="Klaenhammer T.R."/>
            <person name="Caufield P.W."/>
            <person name="Cui Y."/>
            <person name="Zhang H."/>
            <person name="O'Toole P.W."/>
        </authorList>
    </citation>
    <scope>NUCLEOTIDE SEQUENCE [LARGE SCALE GENOMIC DNA]</scope>
    <source>
        <strain evidence="6 7">DSM 20593</strain>
    </source>
</reference>
<dbReference type="PATRIC" id="fig|1616.3.peg.480"/>
<feature type="active site" description="Acyl-thioester intermediate" evidence="4">
    <location>
        <position position="252"/>
    </location>
</feature>
<dbReference type="Gene3D" id="2.40.260.10">
    <property type="entry name" value="Sortase"/>
    <property type="match status" value="1"/>
</dbReference>
<evidence type="ECO:0000256" key="3">
    <source>
        <dbReference type="ARBA" id="ARBA00022807"/>
    </source>
</evidence>
<dbReference type="EMBL" id="JQBP01000002">
    <property type="protein sequence ID" value="KRN75301.1"/>
    <property type="molecule type" value="Genomic_DNA"/>
</dbReference>
<dbReference type="STRING" id="1616.IV73_GL000464"/>
<dbReference type="InterPro" id="IPR023365">
    <property type="entry name" value="Sortase_dom-sf"/>
</dbReference>
<dbReference type="Proteomes" id="UP000051655">
    <property type="component" value="Unassembled WGS sequence"/>
</dbReference>
<protein>
    <recommendedName>
        <fullName evidence="8">Sortase</fullName>
    </recommendedName>
</protein>
<dbReference type="RefSeq" id="WP_057754173.1">
    <property type="nucleotide sequence ID" value="NZ_JQBP01000002.1"/>
</dbReference>
<evidence type="ECO:0000256" key="5">
    <source>
        <dbReference type="SAM" id="Phobius"/>
    </source>
</evidence>
<dbReference type="CDD" id="cd06165">
    <property type="entry name" value="Sortase_A"/>
    <property type="match status" value="1"/>
</dbReference>
<gene>
    <name evidence="6" type="ORF">IV73_GL000464</name>
</gene>
<dbReference type="InterPro" id="IPR005754">
    <property type="entry name" value="Sortase"/>
</dbReference>
<feature type="transmembrane region" description="Helical" evidence="5">
    <location>
        <begin position="46"/>
        <end position="65"/>
    </location>
</feature>
<keyword evidence="5" id="KW-1133">Transmembrane helix</keyword>
<proteinExistence type="predicted"/>
<dbReference type="GO" id="GO:0008234">
    <property type="term" value="F:cysteine-type peptidase activity"/>
    <property type="evidence" value="ECO:0007669"/>
    <property type="project" value="UniProtKB-KW"/>
</dbReference>
<keyword evidence="1" id="KW-0645">Protease</keyword>
<dbReference type="Pfam" id="PF04203">
    <property type="entry name" value="Sortase"/>
    <property type="match status" value="1"/>
</dbReference>
<sequence>MDGIIPNGPGTLMSILWPLIIILIGAAFVAGIIAGTRKIFKKPAAYGRWMGLMTVIGSVILLGYYTNFMGMQAVVMNVYNQQAAQQIQQKAKRPISRQQVKKMVMRDQNPNDRFTKQGFVAIPSRAILLPIYDDAYSEQGLDLGADFANRTHEDSKGTKVPVMGQGNYGLAAHNFNDGQTGFSALQEHLNQNHPYIQNGRLNGSNWLNGNKIYLANADGIYEYVIRGQKTVQKDDVGVLDPSQNAQLTIISCLFPSTEYRIVTSADLVHNYSWETAPKQVIGYFNLKVQNTHARADWYNPGTEEGANGDAGGTK</sequence>
<keyword evidence="5" id="KW-0472">Membrane</keyword>
<keyword evidence="3" id="KW-0788">Thiol protease</keyword>
<comment type="caution">
    <text evidence="6">The sequence shown here is derived from an EMBL/GenBank/DDBJ whole genome shotgun (WGS) entry which is preliminary data.</text>
</comment>
<keyword evidence="5" id="KW-0812">Transmembrane</keyword>
<organism evidence="6 7">
    <name type="scientific">Weissella kandleri</name>
    <dbReference type="NCBI Taxonomy" id="1616"/>
    <lineage>
        <taxon>Bacteria</taxon>
        <taxon>Bacillati</taxon>
        <taxon>Bacillota</taxon>
        <taxon>Bacilli</taxon>
        <taxon>Lactobacillales</taxon>
        <taxon>Lactobacillaceae</taxon>
        <taxon>Weissella</taxon>
    </lineage>
</organism>
<feature type="active site" description="Proton donor/acceptor" evidence="4">
    <location>
        <position position="173"/>
    </location>
</feature>
<evidence type="ECO:0000256" key="1">
    <source>
        <dbReference type="ARBA" id="ARBA00022670"/>
    </source>
</evidence>
<dbReference type="AlphaFoldDB" id="A0A0R2JJ55"/>
<dbReference type="SUPFAM" id="SSF63817">
    <property type="entry name" value="Sortase"/>
    <property type="match status" value="1"/>
</dbReference>
<keyword evidence="2" id="KW-0378">Hydrolase</keyword>
<evidence type="ECO:0000313" key="6">
    <source>
        <dbReference type="EMBL" id="KRN75301.1"/>
    </source>
</evidence>
<accession>A0A0R2JJ55</accession>
<keyword evidence="7" id="KW-1185">Reference proteome</keyword>
<dbReference type="InterPro" id="IPR042007">
    <property type="entry name" value="Sortase_A"/>
</dbReference>